<dbReference type="AlphaFoldDB" id="A0A222WGA6"/>
<dbReference type="KEGG" id="pkb:B4V02_00970"/>
<sequence length="229" mass="25540">MAKEKSYEYAKFAKIHPTTGRYTNLGFQADVTLPSSKSLPQGGSYINIYCGMAGFECGISVKYRSDFMDSRTGTYQWHWFANGPEGQIDGPMCEYRDGEKVHIKLVRLEENDHVQFIVDGDKKFTSAHAYGESTYATDDTCARFIIGSEITRYPTLPSSLPQWNLSFSRLQISEMRFKKATGAWINVNSGNATARLSHTPVEITPPSPVNFNGVSNDLANGRYAVSMTV</sequence>
<keyword evidence="2" id="KW-1185">Reference proteome</keyword>
<gene>
    <name evidence="1" type="ORF">B4V02_00970</name>
</gene>
<dbReference type="Proteomes" id="UP000214666">
    <property type="component" value="Chromosome"/>
</dbReference>
<accession>A0A222WGA6</accession>
<organism evidence="1 2">
    <name type="scientific">Paenibacillus kribbensis</name>
    <dbReference type="NCBI Taxonomy" id="172713"/>
    <lineage>
        <taxon>Bacteria</taxon>
        <taxon>Bacillati</taxon>
        <taxon>Bacillota</taxon>
        <taxon>Bacilli</taxon>
        <taxon>Bacillales</taxon>
        <taxon>Paenibacillaceae</taxon>
        <taxon>Paenibacillus</taxon>
    </lineage>
</organism>
<dbReference type="RefSeq" id="WP_094153442.1">
    <property type="nucleotide sequence ID" value="NZ_CP020028.1"/>
</dbReference>
<dbReference type="EMBL" id="CP020028">
    <property type="protein sequence ID" value="ASR45377.1"/>
    <property type="molecule type" value="Genomic_DNA"/>
</dbReference>
<evidence type="ECO:0000313" key="2">
    <source>
        <dbReference type="Proteomes" id="UP000214666"/>
    </source>
</evidence>
<proteinExistence type="predicted"/>
<dbReference type="OrthoDB" id="2639977at2"/>
<reference evidence="1 2" key="1">
    <citation type="submission" date="2017-03" db="EMBL/GenBank/DDBJ databases">
        <title>Complete genome sequence of Paenibacillus Kribbensis producing bioflocculants.</title>
        <authorList>
            <person name="Lee H.-G."/>
            <person name="Oh H.-M."/>
        </authorList>
    </citation>
    <scope>NUCLEOTIDE SEQUENCE [LARGE SCALE GENOMIC DNA]</scope>
    <source>
        <strain evidence="1 2">AM49</strain>
    </source>
</reference>
<evidence type="ECO:0000313" key="1">
    <source>
        <dbReference type="EMBL" id="ASR45377.1"/>
    </source>
</evidence>
<protein>
    <submittedName>
        <fullName evidence="1">Uncharacterized protein</fullName>
    </submittedName>
</protein>
<name>A0A222WGA6_9BACL</name>